<feature type="binding site" description="axial binding residue" evidence="9">
    <location>
        <position position="440"/>
    </location>
    <ligand>
        <name>heme</name>
        <dbReference type="ChEBI" id="CHEBI:30413"/>
    </ligand>
    <ligandPart>
        <name>Fe</name>
        <dbReference type="ChEBI" id="CHEBI:18248"/>
    </ligandPart>
</feature>
<comment type="cofactor">
    <cofactor evidence="1 9">
        <name>heme</name>
        <dbReference type="ChEBI" id="CHEBI:30413"/>
    </cofactor>
</comment>
<evidence type="ECO:0000256" key="6">
    <source>
        <dbReference type="ARBA" id="ARBA00023002"/>
    </source>
</evidence>
<keyword evidence="11" id="KW-0472">Membrane</keyword>
<feature type="transmembrane region" description="Helical" evidence="11">
    <location>
        <begin position="12"/>
        <end position="30"/>
    </location>
</feature>
<dbReference type="PANTHER" id="PTHR46300:SF7">
    <property type="entry name" value="P450, PUTATIVE (EUROFUNG)-RELATED"/>
    <property type="match status" value="1"/>
</dbReference>
<keyword evidence="5 9" id="KW-0479">Metal-binding</keyword>
<dbReference type="Proteomes" id="UP000284706">
    <property type="component" value="Unassembled WGS sequence"/>
</dbReference>
<dbReference type="OrthoDB" id="2789670at2759"/>
<evidence type="ECO:0000256" key="7">
    <source>
        <dbReference type="ARBA" id="ARBA00023004"/>
    </source>
</evidence>
<evidence type="ECO:0000256" key="9">
    <source>
        <dbReference type="PIRSR" id="PIRSR602401-1"/>
    </source>
</evidence>
<reference evidence="12 13" key="1">
    <citation type="journal article" date="2018" name="Evol. Lett.">
        <title>Horizontal gene cluster transfer increased hallucinogenic mushroom diversity.</title>
        <authorList>
            <person name="Reynolds H.T."/>
            <person name="Vijayakumar V."/>
            <person name="Gluck-Thaler E."/>
            <person name="Korotkin H.B."/>
            <person name="Matheny P.B."/>
            <person name="Slot J.C."/>
        </authorList>
    </citation>
    <scope>NUCLEOTIDE SEQUENCE [LARGE SCALE GENOMIC DNA]</scope>
    <source>
        <strain evidence="12 13">SRW20</strain>
    </source>
</reference>
<keyword evidence="11" id="KW-1133">Transmembrane helix</keyword>
<dbReference type="InterPro" id="IPR002401">
    <property type="entry name" value="Cyt_P450_E_grp-I"/>
</dbReference>
<name>A0A409VQW3_9AGAR</name>
<proteinExistence type="inferred from homology"/>
<dbReference type="PANTHER" id="PTHR46300">
    <property type="entry name" value="P450, PUTATIVE (EUROFUNG)-RELATED-RELATED"/>
    <property type="match status" value="1"/>
</dbReference>
<dbReference type="InterPro" id="IPR001128">
    <property type="entry name" value="Cyt_P450"/>
</dbReference>
<dbReference type="PRINTS" id="PR00463">
    <property type="entry name" value="EP450I"/>
</dbReference>
<accession>A0A409VQW3</accession>
<sequence>MSDGSAVPLNSQVIFIYLTLLCVAVLLITWSRASIPTGSKNPPGPHGWPIIGNILNLSLKGSWNSLTAFRKIYGDLVFFHGLGNNILVLNSLDTMNDLLDKRGQLYSDRPFFTMASELMGADQTMIFKSYCEEWREQRKIVRGALSPSSVKKYHPMLKDFAVHMCGDIIERPLDFCSSVRLTAGKIVIGFTYGIRIESAEDEYITDEEEVTERVGRAAVPGTYLCDFVPMMKYLPEWVPFRKEARAVRELAERCASRPFETVLRNMSQGIATTSLVKDILTTGKTESKHLNGVKWAAGSLYAAGTETTYASVLTFIMAMALHPKQQQLAHDEIDRVVGPGRLPQFEDRENLPYLNAIIKETARWHPVVPLSVARRTLADDWYKGFHIPKGTIIVPNLWAVAFSENVRYDPQAFIPERFLDEGSLEINPATWQFGFGRRICPGKALAEESVFILIAHLIWTFSFAVDESEGLAPEFTEDLVSYPKPFKCLISPRSERHHAGVQDALAGDDNWFLS</sequence>
<dbReference type="InterPro" id="IPR036396">
    <property type="entry name" value="Cyt_P450_sf"/>
</dbReference>
<evidence type="ECO:0000256" key="5">
    <source>
        <dbReference type="ARBA" id="ARBA00022723"/>
    </source>
</evidence>
<dbReference type="InterPro" id="IPR017972">
    <property type="entry name" value="Cyt_P450_CS"/>
</dbReference>
<dbReference type="STRING" id="231916.A0A409VQW3"/>
<dbReference type="InParanoid" id="A0A409VQW3"/>
<dbReference type="SUPFAM" id="SSF48264">
    <property type="entry name" value="Cytochrome P450"/>
    <property type="match status" value="1"/>
</dbReference>
<keyword evidence="11" id="KW-0812">Transmembrane</keyword>
<comment type="pathway">
    <text evidence="2">Secondary metabolite biosynthesis.</text>
</comment>
<dbReference type="Gene3D" id="1.10.630.10">
    <property type="entry name" value="Cytochrome P450"/>
    <property type="match status" value="1"/>
</dbReference>
<dbReference type="EMBL" id="NHYE01005590">
    <property type="protein sequence ID" value="PPQ68675.1"/>
    <property type="molecule type" value="Genomic_DNA"/>
</dbReference>
<evidence type="ECO:0000256" key="8">
    <source>
        <dbReference type="ARBA" id="ARBA00023033"/>
    </source>
</evidence>
<comment type="similarity">
    <text evidence="3 10">Belongs to the cytochrome P450 family.</text>
</comment>
<keyword evidence="6 10" id="KW-0560">Oxidoreductase</keyword>
<evidence type="ECO:0000256" key="3">
    <source>
        <dbReference type="ARBA" id="ARBA00010617"/>
    </source>
</evidence>
<comment type="caution">
    <text evidence="12">The sequence shown here is derived from an EMBL/GenBank/DDBJ whole genome shotgun (WGS) entry which is preliminary data.</text>
</comment>
<evidence type="ECO:0000256" key="1">
    <source>
        <dbReference type="ARBA" id="ARBA00001971"/>
    </source>
</evidence>
<dbReference type="AlphaFoldDB" id="A0A409VQW3"/>
<dbReference type="GO" id="GO:0020037">
    <property type="term" value="F:heme binding"/>
    <property type="evidence" value="ECO:0007669"/>
    <property type="project" value="InterPro"/>
</dbReference>
<dbReference type="CDD" id="cd11065">
    <property type="entry name" value="CYP64-like"/>
    <property type="match status" value="1"/>
</dbReference>
<dbReference type="PRINTS" id="PR00385">
    <property type="entry name" value="P450"/>
</dbReference>
<evidence type="ECO:0008006" key="14">
    <source>
        <dbReference type="Google" id="ProtNLM"/>
    </source>
</evidence>
<dbReference type="PROSITE" id="PS00086">
    <property type="entry name" value="CYTOCHROME_P450"/>
    <property type="match status" value="1"/>
</dbReference>
<evidence type="ECO:0000313" key="12">
    <source>
        <dbReference type="EMBL" id="PPQ68675.1"/>
    </source>
</evidence>
<evidence type="ECO:0000256" key="4">
    <source>
        <dbReference type="ARBA" id="ARBA00022617"/>
    </source>
</evidence>
<evidence type="ECO:0000256" key="2">
    <source>
        <dbReference type="ARBA" id="ARBA00005179"/>
    </source>
</evidence>
<dbReference type="GO" id="GO:0016705">
    <property type="term" value="F:oxidoreductase activity, acting on paired donors, with incorporation or reduction of molecular oxygen"/>
    <property type="evidence" value="ECO:0007669"/>
    <property type="project" value="InterPro"/>
</dbReference>
<evidence type="ECO:0000313" key="13">
    <source>
        <dbReference type="Proteomes" id="UP000284706"/>
    </source>
</evidence>
<keyword evidence="4 9" id="KW-0349">Heme</keyword>
<dbReference type="GO" id="GO:0004497">
    <property type="term" value="F:monooxygenase activity"/>
    <property type="evidence" value="ECO:0007669"/>
    <property type="project" value="UniProtKB-KW"/>
</dbReference>
<keyword evidence="7 9" id="KW-0408">Iron</keyword>
<organism evidence="12 13">
    <name type="scientific">Gymnopilus dilepis</name>
    <dbReference type="NCBI Taxonomy" id="231916"/>
    <lineage>
        <taxon>Eukaryota</taxon>
        <taxon>Fungi</taxon>
        <taxon>Dikarya</taxon>
        <taxon>Basidiomycota</taxon>
        <taxon>Agaricomycotina</taxon>
        <taxon>Agaricomycetes</taxon>
        <taxon>Agaricomycetidae</taxon>
        <taxon>Agaricales</taxon>
        <taxon>Agaricineae</taxon>
        <taxon>Hymenogastraceae</taxon>
        <taxon>Gymnopilus</taxon>
    </lineage>
</organism>
<evidence type="ECO:0000256" key="11">
    <source>
        <dbReference type="SAM" id="Phobius"/>
    </source>
</evidence>
<dbReference type="InterPro" id="IPR050364">
    <property type="entry name" value="Cytochrome_P450_fung"/>
</dbReference>
<keyword evidence="13" id="KW-1185">Reference proteome</keyword>
<evidence type="ECO:0000256" key="10">
    <source>
        <dbReference type="RuleBase" id="RU000461"/>
    </source>
</evidence>
<protein>
    <recommendedName>
        <fullName evidence="14">Cytochrome P450</fullName>
    </recommendedName>
</protein>
<dbReference type="Pfam" id="PF00067">
    <property type="entry name" value="p450"/>
    <property type="match status" value="1"/>
</dbReference>
<keyword evidence="8 10" id="KW-0503">Monooxygenase</keyword>
<dbReference type="GO" id="GO:0005506">
    <property type="term" value="F:iron ion binding"/>
    <property type="evidence" value="ECO:0007669"/>
    <property type="project" value="InterPro"/>
</dbReference>
<gene>
    <name evidence="12" type="ORF">CVT26_002956</name>
</gene>